<accession>A0A9W8CX11</accession>
<dbReference type="AlphaFoldDB" id="A0A9W8CX11"/>
<comment type="caution">
    <text evidence="2">The sequence shown here is derived from an EMBL/GenBank/DDBJ whole genome shotgun (WGS) entry which is preliminary data.</text>
</comment>
<reference evidence="2" key="1">
    <citation type="submission" date="2022-07" db="EMBL/GenBank/DDBJ databases">
        <title>Phylogenomic reconstructions and comparative analyses of Kickxellomycotina fungi.</title>
        <authorList>
            <person name="Reynolds N.K."/>
            <person name="Stajich J.E."/>
            <person name="Barry K."/>
            <person name="Grigoriev I.V."/>
            <person name="Crous P."/>
            <person name="Smith M.E."/>
        </authorList>
    </citation>
    <scope>NUCLEOTIDE SEQUENCE</scope>
    <source>
        <strain evidence="2">BCRC 34381</strain>
    </source>
</reference>
<gene>
    <name evidence="2" type="ORF">LPJ61_002636</name>
</gene>
<dbReference type="EMBL" id="JANBOI010000353">
    <property type="protein sequence ID" value="KAJ1731227.1"/>
    <property type="molecule type" value="Genomic_DNA"/>
</dbReference>
<evidence type="ECO:0000256" key="1">
    <source>
        <dbReference type="SAM" id="Phobius"/>
    </source>
</evidence>
<keyword evidence="1" id="KW-0472">Membrane</keyword>
<keyword evidence="1" id="KW-0812">Transmembrane</keyword>
<feature type="transmembrane region" description="Helical" evidence="1">
    <location>
        <begin position="6"/>
        <end position="30"/>
    </location>
</feature>
<name>A0A9W8CX11_9FUNG</name>
<sequence>MTVAGYVVRTLLAVVGSLDVVMGALALYFIQAAVPILRAPAGPGSRGRRHHIADAGATTRACAAGRSAMGGPAGQRRACPMWDDDTFHAHYTLALGFAGGSPDAAQAILDRLYACAVNEALALEASLAGQAVGGQQERGHLDRIYTRVRFPVPSDMAPANSDMASADGDTPF</sequence>
<dbReference type="Proteomes" id="UP001143981">
    <property type="component" value="Unassembled WGS sequence"/>
</dbReference>
<evidence type="ECO:0000313" key="3">
    <source>
        <dbReference type="Proteomes" id="UP001143981"/>
    </source>
</evidence>
<proteinExistence type="predicted"/>
<organism evidence="2 3">
    <name type="scientific">Coemansia biformis</name>
    <dbReference type="NCBI Taxonomy" id="1286918"/>
    <lineage>
        <taxon>Eukaryota</taxon>
        <taxon>Fungi</taxon>
        <taxon>Fungi incertae sedis</taxon>
        <taxon>Zoopagomycota</taxon>
        <taxon>Kickxellomycotina</taxon>
        <taxon>Kickxellomycetes</taxon>
        <taxon>Kickxellales</taxon>
        <taxon>Kickxellaceae</taxon>
        <taxon>Coemansia</taxon>
    </lineage>
</organism>
<protein>
    <submittedName>
        <fullName evidence="2">Uncharacterized protein</fullName>
    </submittedName>
</protein>
<keyword evidence="3" id="KW-1185">Reference proteome</keyword>
<evidence type="ECO:0000313" key="2">
    <source>
        <dbReference type="EMBL" id="KAJ1731227.1"/>
    </source>
</evidence>
<keyword evidence="1" id="KW-1133">Transmembrane helix</keyword>